<dbReference type="SUPFAM" id="SSF52200">
    <property type="entry name" value="Toll/Interleukin receptor TIR domain"/>
    <property type="match status" value="1"/>
</dbReference>
<dbReference type="InterPro" id="IPR003591">
    <property type="entry name" value="Leu-rich_rpt_typical-subtyp"/>
</dbReference>
<evidence type="ECO:0000256" key="3">
    <source>
        <dbReference type="ARBA" id="ARBA00022821"/>
    </source>
</evidence>
<dbReference type="GO" id="GO:0051707">
    <property type="term" value="P:response to other organism"/>
    <property type="evidence" value="ECO:0007669"/>
    <property type="project" value="UniProtKB-ARBA"/>
</dbReference>
<dbReference type="Gene3D" id="3.40.50.10140">
    <property type="entry name" value="Toll/interleukin-1 receptor homology (TIR) domain"/>
    <property type="match status" value="1"/>
</dbReference>
<dbReference type="Pfam" id="PF00931">
    <property type="entry name" value="NB-ARC"/>
    <property type="match status" value="1"/>
</dbReference>
<accession>A0AAN7M9W7</accession>
<dbReference type="Proteomes" id="UP001346149">
    <property type="component" value="Unassembled WGS sequence"/>
</dbReference>
<comment type="caution">
    <text evidence="5">The sequence shown here is derived from an EMBL/GenBank/DDBJ whole genome shotgun (WGS) entry which is preliminary data.</text>
</comment>
<dbReference type="Pfam" id="PF23598">
    <property type="entry name" value="LRR_14"/>
    <property type="match status" value="1"/>
</dbReference>
<evidence type="ECO:0000259" key="4">
    <source>
        <dbReference type="PROSITE" id="PS50104"/>
    </source>
</evidence>
<dbReference type="InterPro" id="IPR027417">
    <property type="entry name" value="P-loop_NTPase"/>
</dbReference>
<dbReference type="EMBL" id="JAXQNO010000002">
    <property type="protein sequence ID" value="KAK4802050.1"/>
    <property type="molecule type" value="Genomic_DNA"/>
</dbReference>
<dbReference type="InterPro" id="IPR000157">
    <property type="entry name" value="TIR_dom"/>
</dbReference>
<proteinExistence type="predicted"/>
<name>A0AAN7M9W7_TRANT</name>
<keyword evidence="6" id="KW-1185">Reference proteome</keyword>
<keyword evidence="1" id="KW-0433">Leucine-rich repeat</keyword>
<dbReference type="InterPro" id="IPR042197">
    <property type="entry name" value="Apaf_helical"/>
</dbReference>
<dbReference type="PRINTS" id="PR00364">
    <property type="entry name" value="DISEASERSIST"/>
</dbReference>
<dbReference type="SMART" id="SM00369">
    <property type="entry name" value="LRR_TYP"/>
    <property type="match status" value="7"/>
</dbReference>
<dbReference type="GO" id="GO:0043531">
    <property type="term" value="F:ADP binding"/>
    <property type="evidence" value="ECO:0007669"/>
    <property type="project" value="InterPro"/>
</dbReference>
<dbReference type="GO" id="GO:0006952">
    <property type="term" value="P:defense response"/>
    <property type="evidence" value="ECO:0007669"/>
    <property type="project" value="UniProtKB-KW"/>
</dbReference>
<keyword evidence="2" id="KW-0677">Repeat</keyword>
<dbReference type="Gene3D" id="1.10.8.430">
    <property type="entry name" value="Helical domain of apoptotic protease-activating factors"/>
    <property type="match status" value="1"/>
</dbReference>
<dbReference type="InterPro" id="IPR044974">
    <property type="entry name" value="Disease_R_plants"/>
</dbReference>
<dbReference type="InterPro" id="IPR032675">
    <property type="entry name" value="LRR_dom_sf"/>
</dbReference>
<dbReference type="Gene3D" id="3.80.10.10">
    <property type="entry name" value="Ribonuclease Inhibitor"/>
    <property type="match status" value="3"/>
</dbReference>
<dbReference type="PANTHER" id="PTHR11017">
    <property type="entry name" value="LEUCINE-RICH REPEAT-CONTAINING PROTEIN"/>
    <property type="match status" value="1"/>
</dbReference>
<evidence type="ECO:0000256" key="2">
    <source>
        <dbReference type="ARBA" id="ARBA00022737"/>
    </source>
</evidence>
<dbReference type="InterPro" id="IPR055414">
    <property type="entry name" value="LRR_R13L4/SHOC2-like"/>
</dbReference>
<reference evidence="5 6" key="1">
    <citation type="journal article" date="2023" name="Hortic Res">
        <title>Pangenome of water caltrop reveals structural variations and asymmetric subgenome divergence after allopolyploidization.</title>
        <authorList>
            <person name="Zhang X."/>
            <person name="Chen Y."/>
            <person name="Wang L."/>
            <person name="Yuan Y."/>
            <person name="Fang M."/>
            <person name="Shi L."/>
            <person name="Lu R."/>
            <person name="Comes H.P."/>
            <person name="Ma Y."/>
            <person name="Chen Y."/>
            <person name="Huang G."/>
            <person name="Zhou Y."/>
            <person name="Zheng Z."/>
            <person name="Qiu Y."/>
        </authorList>
    </citation>
    <scope>NUCLEOTIDE SEQUENCE [LARGE SCALE GENOMIC DNA]</scope>
    <source>
        <strain evidence="5">F231</strain>
    </source>
</reference>
<protein>
    <recommendedName>
        <fullName evidence="4">TIR domain-containing protein</fullName>
    </recommendedName>
</protein>
<dbReference type="InterPro" id="IPR035897">
    <property type="entry name" value="Toll_tir_struct_dom_sf"/>
</dbReference>
<dbReference type="Gene3D" id="3.40.50.300">
    <property type="entry name" value="P-loop containing nucleotide triphosphate hydrolases"/>
    <property type="match status" value="1"/>
</dbReference>
<dbReference type="InterPro" id="IPR002182">
    <property type="entry name" value="NB-ARC"/>
</dbReference>
<gene>
    <name evidence="5" type="ORF">SAY86_000253</name>
</gene>
<dbReference type="PANTHER" id="PTHR11017:SF570">
    <property type="entry name" value="DISEASE RESISTANCE PROTEIN (TIR-NBS CLASS)-RELATED"/>
    <property type="match status" value="1"/>
</dbReference>
<organism evidence="5 6">
    <name type="scientific">Trapa natans</name>
    <name type="common">Water chestnut</name>
    <dbReference type="NCBI Taxonomy" id="22666"/>
    <lineage>
        <taxon>Eukaryota</taxon>
        <taxon>Viridiplantae</taxon>
        <taxon>Streptophyta</taxon>
        <taxon>Embryophyta</taxon>
        <taxon>Tracheophyta</taxon>
        <taxon>Spermatophyta</taxon>
        <taxon>Magnoliopsida</taxon>
        <taxon>eudicotyledons</taxon>
        <taxon>Gunneridae</taxon>
        <taxon>Pentapetalae</taxon>
        <taxon>rosids</taxon>
        <taxon>malvids</taxon>
        <taxon>Myrtales</taxon>
        <taxon>Lythraceae</taxon>
        <taxon>Trapa</taxon>
    </lineage>
</organism>
<keyword evidence="3" id="KW-0611">Plant defense</keyword>
<dbReference type="Pfam" id="PF01582">
    <property type="entry name" value="TIR"/>
    <property type="match status" value="1"/>
</dbReference>
<dbReference type="SUPFAM" id="SSF52540">
    <property type="entry name" value="P-loop containing nucleoside triphosphate hydrolases"/>
    <property type="match status" value="1"/>
</dbReference>
<sequence length="1081" mass="122489">MVRAGLRVFRDDDELAVGDKIDAILDAISKSEICVPVFSETFPESKWCLREVKRMVDFNKTIVPIFHKVSVDDVKLKTPRYDEFMKKHQQTSPKEKVDEWKAALRAATENKGRVLLNEGYSDFCKDVISEVLKRLGPRERVHADDLIGVEDQLRQLGKMLDVGSSGIVQYICVHGMGGIGKTALSKVVFSKFSWRFDSWKFFEKVREECSVAGGLKKLKKKLIKDIEKSIQGKRKLLLVLDDVDKCNQIEELAGQHIGYGAGSVIIVTTRDKDILRRCSGVTRDQINPFEMNCLGSKDALRLFCKNAFDRDTPPDDFESLSDEVVAITGRLPLSLIVMGSFLRGQNNEIWEEAIKRSKEILDKDVKEVLKISYDKLDYDQQQIFLDLACLPICRDKPSRMMAMWEACKFHPRYSLSVLESKSLIKILRSDREDSYMLDYGWGNNEIWIHDHLLDLGRDIISRDGKLTLTERSRLWLEDEAYKVLRSQNADRKKVEALSLDNIRLYPEQIGNLENLRLFHSYASIEGDPGNIFPGIRYLRLCIWKEPVARNFSLSNLVTLDLTHSDLSEEWGGWDSIVKGARNLKELILDYTGIKNLPPSIVRLLKLEVLSLDDTNIEEQPSSIVDLEKLEVLSLKNTKIKGLPSSIGGLVELKILCLDDTNIEELPSSIGSLLKLEVLSLKYTKIKVLPSSIVCLVELKILSLERTNIEALPSSIGGLLKLKILSLDGTKIKGLPSSIGGLLELKILSLERTKIEELPDSIHRLRKLELLSLYCCQSLKGLPPSIGKLESLIVLDLRYTPIQVLPTSISALEKLEELLADDSNLGEIPELPPNLHELYVKSEILKKIGDISRLNHLVYLRLVGGHQVATSNLDAIERFSKLKSLELCLDLPEDVVLQINFSGLSHLENLQLSCWNFKDVPLQLPSCLSSLRLCRVRSNTQFCSLPPSLNKLTLSECPSLNLMEGLHLPLSIEVLKFQDCELLEKLPDLSGCQNLQKLRLKRCRSLMEVSIPRELKSLISLYIRECISLERIEGLFALENLKDIKIDHCDVSRDMEEFGTLQARRKGGNLLMGRKKMRVTGK</sequence>
<evidence type="ECO:0000313" key="5">
    <source>
        <dbReference type="EMBL" id="KAK4802050.1"/>
    </source>
</evidence>
<dbReference type="SUPFAM" id="SSF52058">
    <property type="entry name" value="L domain-like"/>
    <property type="match status" value="2"/>
</dbReference>
<dbReference type="PROSITE" id="PS50104">
    <property type="entry name" value="TIR"/>
    <property type="match status" value="1"/>
</dbReference>
<dbReference type="SMART" id="SM00255">
    <property type="entry name" value="TIR"/>
    <property type="match status" value="1"/>
</dbReference>
<dbReference type="GO" id="GO:0007165">
    <property type="term" value="P:signal transduction"/>
    <property type="evidence" value="ECO:0007669"/>
    <property type="project" value="InterPro"/>
</dbReference>
<dbReference type="FunFam" id="1.10.8.430:FF:000002">
    <property type="entry name" value="Disease resistance protein (TIR-NBS-LRR class)"/>
    <property type="match status" value="1"/>
</dbReference>
<evidence type="ECO:0000256" key="1">
    <source>
        <dbReference type="ARBA" id="ARBA00022614"/>
    </source>
</evidence>
<dbReference type="AlphaFoldDB" id="A0AAN7M9W7"/>
<feature type="domain" description="TIR" evidence="4">
    <location>
        <begin position="1"/>
        <end position="108"/>
    </location>
</feature>
<evidence type="ECO:0000313" key="6">
    <source>
        <dbReference type="Proteomes" id="UP001346149"/>
    </source>
</evidence>